<evidence type="ECO:0008006" key="4">
    <source>
        <dbReference type="Google" id="ProtNLM"/>
    </source>
</evidence>
<dbReference type="Proteomes" id="UP000225889">
    <property type="component" value="Unassembled WGS sequence"/>
</dbReference>
<gene>
    <name evidence="2" type="ORF">CSX01_04225</name>
</gene>
<accession>A0A2G3DXP9</accession>
<keyword evidence="1" id="KW-0472">Membrane</keyword>
<reference evidence="2 3" key="1">
    <citation type="submission" date="2017-10" db="EMBL/GenBank/DDBJ databases">
        <title>Resolving the taxonomy of Roseburia spp., Eubacterium rectale and Agathobacter spp. through phylogenomic analysis.</title>
        <authorList>
            <person name="Sheridan P.O."/>
            <person name="Walker A.W."/>
            <person name="Duncan S.H."/>
            <person name="Scott K.P."/>
            <person name="Toole P.W.O."/>
            <person name="Luis P."/>
            <person name="Flint H.J."/>
        </authorList>
    </citation>
    <scope>NUCLEOTIDE SEQUENCE [LARGE SCALE GENOMIC DNA]</scope>
    <source>
        <strain evidence="2 3">JK626</strain>
    </source>
</reference>
<protein>
    <recommendedName>
        <fullName evidence="4">DUF4190 domain-containing protein</fullName>
    </recommendedName>
</protein>
<keyword evidence="1" id="KW-0812">Transmembrane</keyword>
<keyword evidence="1" id="KW-1133">Transmembrane helix</keyword>
<sequence length="137" mass="14892">MNEDYIFEEEDEVKVPPEPTSSYTPVTPPGPKKGLAVTAMVLGVVSLVFFLFVFNILTGISAIILSIVYLAVHKGKDGKIMAVVGLITAVLSLVLFFASVGLILENIDHIRPASYDLMKISGMEVDSDYDLDVQDTL</sequence>
<reference evidence="2 3" key="2">
    <citation type="submission" date="2017-10" db="EMBL/GenBank/DDBJ databases">
        <authorList>
            <person name="Banno H."/>
            <person name="Chua N.-H."/>
        </authorList>
    </citation>
    <scope>NUCLEOTIDE SEQUENCE [LARGE SCALE GENOMIC DNA]</scope>
    <source>
        <strain evidence="2 3">JK626</strain>
    </source>
</reference>
<evidence type="ECO:0000313" key="3">
    <source>
        <dbReference type="Proteomes" id="UP000225889"/>
    </source>
</evidence>
<evidence type="ECO:0000256" key="1">
    <source>
        <dbReference type="SAM" id="Phobius"/>
    </source>
</evidence>
<feature type="transmembrane region" description="Helical" evidence="1">
    <location>
        <begin position="80"/>
        <end position="104"/>
    </location>
</feature>
<dbReference type="RefSeq" id="WP_099391547.1">
    <property type="nucleotide sequence ID" value="NZ_PDYF01000008.1"/>
</dbReference>
<evidence type="ECO:0000313" key="2">
    <source>
        <dbReference type="EMBL" id="PHU35822.1"/>
    </source>
</evidence>
<proteinExistence type="predicted"/>
<dbReference type="AlphaFoldDB" id="A0A2G3DXP9"/>
<name>A0A2G3DXP9_9FIRM</name>
<feature type="transmembrane region" description="Helical" evidence="1">
    <location>
        <begin position="35"/>
        <end position="68"/>
    </location>
</feature>
<comment type="caution">
    <text evidence="2">The sequence shown here is derived from an EMBL/GenBank/DDBJ whole genome shotgun (WGS) entry which is preliminary data.</text>
</comment>
<organism evidence="2 3">
    <name type="scientific">Pseudobutyrivibrio ruminis</name>
    <dbReference type="NCBI Taxonomy" id="46206"/>
    <lineage>
        <taxon>Bacteria</taxon>
        <taxon>Bacillati</taxon>
        <taxon>Bacillota</taxon>
        <taxon>Clostridia</taxon>
        <taxon>Lachnospirales</taxon>
        <taxon>Lachnospiraceae</taxon>
        <taxon>Pseudobutyrivibrio</taxon>
    </lineage>
</organism>
<dbReference type="EMBL" id="PDYF01000008">
    <property type="protein sequence ID" value="PHU35822.1"/>
    <property type="molecule type" value="Genomic_DNA"/>
</dbReference>